<reference evidence="1" key="2">
    <citation type="submission" date="2004-09" db="EMBL/GenBank/DDBJ databases">
        <authorList>
            <person name="Gloeckner G."/>
            <person name="Schilhabel M."/>
            <person name="Lehmann R."/>
            <person name="Platzer M."/>
        </authorList>
    </citation>
    <scope>NUCLEOTIDE SEQUENCE</scope>
    <source>
        <strain evidence="1">PBi</strain>
    </source>
</reference>
<reference evidence="1" key="1">
    <citation type="journal article" date="2004" name="Nucleic Acids Res.">
        <title>Comparative analysis of the Borrelia garinii genome.</title>
        <authorList>
            <person name="Glockner G."/>
            <person name="Lehmann R."/>
            <person name="Romualdi A."/>
            <person name="Pradella S."/>
            <person name="Schulte-Spechtel U."/>
            <person name="Schilhabel M."/>
            <person name="Wilske B."/>
            <person name="Suhnel J."/>
            <person name="Platzer M."/>
        </authorList>
    </citation>
    <scope>NUCLEOTIDE SEQUENCE [LARGE SCALE GENOMIC DNA]</scope>
    <source>
        <strain>ATCC BAA-2496 / DSM 23469 / PBi</strain>
        <strain evidence="1">PBi</strain>
        <plasmid>8</plasmid>
    </source>
</reference>
<dbReference type="EMBL" id="AY722922">
    <property type="protein sequence ID" value="AAU85991.1"/>
    <property type="molecule type" value="Genomic_DNA"/>
</dbReference>
<dbReference type="AlphaFoldDB" id="A0A7M4BKV1"/>
<geneLocation type="plasmid" evidence="2">
    <name>8</name>
</geneLocation>
<gene>
    <name evidence="1" type="ordered locus">BGP140</name>
</gene>
<evidence type="ECO:0000313" key="1">
    <source>
        <dbReference type="EMBL" id="AAU85991.1"/>
    </source>
</evidence>
<sequence>MDQKSINLKISKRISENNLNYFLDQSNESRDSF</sequence>
<accession>A0A7M4BKV1</accession>
<organism evidence="1">
    <name type="scientific">Borrelia garinii subsp. bavariensis (strain ATCC BAA-2496 / DSM 23469 / PBi)</name>
    <name type="common">Borreliella bavariensis</name>
    <dbReference type="NCBI Taxonomy" id="290434"/>
    <lineage>
        <taxon>Bacteria</taxon>
        <taxon>Pseudomonadati</taxon>
        <taxon>Spirochaetota</taxon>
        <taxon>Spirochaetia</taxon>
        <taxon>Spirochaetales</taxon>
        <taxon>Borreliaceae</taxon>
        <taxon>Borreliella</taxon>
    </lineage>
</organism>
<proteinExistence type="predicted"/>
<evidence type="ECO:0000313" key="2">
    <source>
        <dbReference type="Proteomes" id="UP000002276"/>
    </source>
</evidence>
<name>A0A7M4BKV1_BORGP</name>
<protein>
    <submittedName>
        <fullName evidence="1">Uncharacterized protein</fullName>
    </submittedName>
</protein>